<sequence>MAGNTDIDLVTLVTLTYPRVYPCDGKAVKKHLNTFLTWIRKRNKGVSYLWFLEFQRRGAPHIHMMLSCGLPRKATEKIAAYREIAQRWYTIVDSKDIRHLKAGTRTERIRTQDGARHYAVKYASKMAQKNVPPDFQNVGRFWGCSRDVPPKPQASVILDDATARTVLDGWKWYRGNDFPLYHTLYNTTERFLAFIRLVESYDLTNTLNRDMLMHSISGPNQSTFTQKERTRWARNYT</sequence>
<evidence type="ECO:0000259" key="1">
    <source>
        <dbReference type="Pfam" id="PF23343"/>
    </source>
</evidence>
<proteinExistence type="predicted"/>
<dbReference type="InterPro" id="IPR056906">
    <property type="entry name" value="ORF2/G2P_dom"/>
</dbReference>
<dbReference type="EMBL" id="BART01027578">
    <property type="protein sequence ID" value="GAG94775.1"/>
    <property type="molecule type" value="Genomic_DNA"/>
</dbReference>
<feature type="non-terminal residue" evidence="2">
    <location>
        <position position="237"/>
    </location>
</feature>
<comment type="caution">
    <text evidence="2">The sequence shown here is derived from an EMBL/GenBank/DDBJ whole genome shotgun (WGS) entry which is preliminary data.</text>
</comment>
<reference evidence="2" key="1">
    <citation type="journal article" date="2014" name="Front. Microbiol.">
        <title>High frequency of phylogenetically diverse reductive dehalogenase-homologous genes in deep subseafloor sedimentary metagenomes.</title>
        <authorList>
            <person name="Kawai M."/>
            <person name="Futagami T."/>
            <person name="Toyoda A."/>
            <person name="Takaki Y."/>
            <person name="Nishi S."/>
            <person name="Hori S."/>
            <person name="Arai W."/>
            <person name="Tsubouchi T."/>
            <person name="Morono Y."/>
            <person name="Uchiyama I."/>
            <person name="Ito T."/>
            <person name="Fujiyama A."/>
            <person name="Inagaki F."/>
            <person name="Takami H."/>
        </authorList>
    </citation>
    <scope>NUCLEOTIDE SEQUENCE</scope>
    <source>
        <strain evidence="2">Expedition CK06-06</strain>
    </source>
</reference>
<accession>X1BIB8</accession>
<evidence type="ECO:0000313" key="2">
    <source>
        <dbReference type="EMBL" id="GAG94775.1"/>
    </source>
</evidence>
<gene>
    <name evidence="2" type="ORF">S01H4_48864</name>
</gene>
<organism evidence="2">
    <name type="scientific">marine sediment metagenome</name>
    <dbReference type="NCBI Taxonomy" id="412755"/>
    <lineage>
        <taxon>unclassified sequences</taxon>
        <taxon>metagenomes</taxon>
        <taxon>ecological metagenomes</taxon>
    </lineage>
</organism>
<name>X1BIB8_9ZZZZ</name>
<dbReference type="AlphaFoldDB" id="X1BIB8"/>
<feature type="domain" description="Replication-associated protein ORF2/G2P" evidence="1">
    <location>
        <begin position="12"/>
        <end position="126"/>
    </location>
</feature>
<protein>
    <recommendedName>
        <fullName evidence="1">Replication-associated protein ORF2/G2P domain-containing protein</fullName>
    </recommendedName>
</protein>
<dbReference type="Pfam" id="PF23343">
    <property type="entry name" value="REP_ORF2-G2P"/>
    <property type="match status" value="1"/>
</dbReference>